<dbReference type="NCBIfam" id="TIGR02878">
    <property type="entry name" value="spore_ypjB"/>
    <property type="match status" value="1"/>
</dbReference>
<keyword evidence="1" id="KW-0812">Transmembrane</keyword>
<dbReference type="Proteomes" id="UP001597506">
    <property type="component" value="Unassembled WGS sequence"/>
</dbReference>
<keyword evidence="1" id="KW-0472">Membrane</keyword>
<reference evidence="3" key="1">
    <citation type="journal article" date="2019" name="Int. J. Syst. Evol. Microbiol.">
        <title>The Global Catalogue of Microorganisms (GCM) 10K type strain sequencing project: providing services to taxonomists for standard genome sequencing and annotation.</title>
        <authorList>
            <consortium name="The Broad Institute Genomics Platform"/>
            <consortium name="The Broad Institute Genome Sequencing Center for Infectious Disease"/>
            <person name="Wu L."/>
            <person name="Ma J."/>
        </authorList>
    </citation>
    <scope>NUCLEOTIDE SEQUENCE [LARGE SCALE GENOMIC DNA]</scope>
    <source>
        <strain evidence="3">KCTC 3913</strain>
    </source>
</reference>
<comment type="caution">
    <text evidence="2">The sequence shown here is derived from an EMBL/GenBank/DDBJ whole genome shotgun (WGS) entry which is preliminary data.</text>
</comment>
<evidence type="ECO:0000313" key="3">
    <source>
        <dbReference type="Proteomes" id="UP001597506"/>
    </source>
</evidence>
<feature type="transmembrane region" description="Helical" evidence="1">
    <location>
        <begin position="225"/>
        <end position="245"/>
    </location>
</feature>
<evidence type="ECO:0000313" key="2">
    <source>
        <dbReference type="EMBL" id="MFD2679493.1"/>
    </source>
</evidence>
<keyword evidence="1" id="KW-1133">Transmembrane helix</keyword>
<organism evidence="2 3">
    <name type="scientific">Bacillus seohaeanensis</name>
    <dbReference type="NCBI Taxonomy" id="284580"/>
    <lineage>
        <taxon>Bacteria</taxon>
        <taxon>Bacillati</taxon>
        <taxon>Bacillota</taxon>
        <taxon>Bacilli</taxon>
        <taxon>Bacillales</taxon>
        <taxon>Bacillaceae</taxon>
        <taxon>Bacillus</taxon>
    </lineage>
</organism>
<evidence type="ECO:0000256" key="1">
    <source>
        <dbReference type="SAM" id="Phobius"/>
    </source>
</evidence>
<sequence>MKIIRLYIIPLLVLFFLFPSSMLAEESPISELDNIADQALQMTKVGRLEEAKQLLQHFSDEFSVASVHHSFSMDELRVLTVAHNQAVEAVNSTSMNLQQRVNTVTSFRLVMDTLSSQYQPLWTEMEDPIMTTFQQVKTAAENGNSEEYHSTLNSFLTKYNIIQPSLKLDIPVDKAQELDTRISYIDQYRQDVIQSTNPQETLSDLEKDLQNLFDGVTEDESDPSLWWVIISTGSIIILTLSYVGWRKYKGESEESKKAKRLKD</sequence>
<accession>A0ABW5RLH5</accession>
<protein>
    <submittedName>
        <fullName evidence="2">Sporulation protein YpjB</fullName>
    </submittedName>
</protein>
<gene>
    <name evidence="2" type="primary">ypjB</name>
    <name evidence="2" type="ORF">ACFSUL_01885</name>
</gene>
<proteinExistence type="predicted"/>
<dbReference type="InterPro" id="IPR014231">
    <property type="entry name" value="Spore_YpjB"/>
</dbReference>
<dbReference type="RefSeq" id="WP_377932188.1">
    <property type="nucleotide sequence ID" value="NZ_JBHUMF010000004.1"/>
</dbReference>
<dbReference type="Pfam" id="PF09577">
    <property type="entry name" value="Spore_YpjB"/>
    <property type="match status" value="1"/>
</dbReference>
<keyword evidence="3" id="KW-1185">Reference proteome</keyword>
<name>A0ABW5RLH5_9BACI</name>
<dbReference type="EMBL" id="JBHUMF010000004">
    <property type="protein sequence ID" value="MFD2679493.1"/>
    <property type="molecule type" value="Genomic_DNA"/>
</dbReference>